<evidence type="ECO:0000259" key="13">
    <source>
        <dbReference type="Pfam" id="PF00593"/>
    </source>
</evidence>
<evidence type="ECO:0000256" key="10">
    <source>
        <dbReference type="PROSITE-ProRule" id="PRU01360"/>
    </source>
</evidence>
<sequence>MNTLLKTVKNKIKKSLSCLAVWMLAGLFCAYAWGETEQPALAEFSIHLFQEGLPIVDAELTIISVDYDKTDTQLINDSPSVFSWRTDGEAAIKTNANGSVAAKLPPGEYHMKVTTSDQSYVFDLPLRPAENVQILLTFYPDGRVPQLNIESSVTGTVAGIEETAEEKIIEGDGVISVKVLSVETNRPVKDVQIFVSGLRQQLRTDDEGRLEATIPVGSYSVSLLHPAYSSQTQDEVEIIINQTTEIAFSLTPAGVELAEYVVLEPHLAGTLASVMEEQKTSTEVTTVLGAEQFSRSGDSDVASALRRASGLTLVGGQFIFIRGLGERFSSTLVNGAAVPSPDATRRVVPLDLFPTNFLDSVLVQKTYSADRPGEFAGGTLEMRTRGIPDEFFFNLSASTGFNDNTSFADGLSYKGGGIDFLSFDDGARDLPGSIAAATANGGTIQPQTLFNPGGFTAAEIESFGEDISGVWDVTEKKQGPDAGFQAALGDVFNMGNFRAGYIAAGGWNQQFRNQNEINREYTPTTTDDSLRLIQDFDTRRTLSTMELNGYVAADLEYKDNHRIFTRTMFLRQAVDEARISQGFTDAEVTDVRRTKLRFFSNQLFMQQVGGDHRFDWAKDLSINWLYTNATANREEPNTRDYRFDELTDGNFALSRRADSNQISFGDLTDKDESWRVDTKLPLEFFQDYKVTLNGGFILQDKTRKSGIQRFAFFPVGPSGSDPAVLRQSSLESILQPSNIGPNGFQLRDTTRPTDSYNASQKLFSYYGKVDLALYDRVNITGGARWEKNDQFVETFQNVANSNQSVTSEINRTDMLPSATATWMISDKQQLRAGFSQTISRPDFRELSPAPFTDLNTNQETTGNPNLQQTDITNFDVRWEYFMSPSEVVMASFFWKDLTQPIELVTLPGTAGLQTYQNADKATVFGFEVELLKDLGFIHPAMQNFYAGGNYTWSDSNVKLNAQNLGAQTTNNRPLQGHSAQIFNFQIGYENPGWGTQATLLYNIASKRIVSAGLLGAPDKYEEPFHQLDFVYNQTVNKWLSVRLNMQNLLDDDVLILQGGELTRQFRRGRQFNLGVRISF</sequence>
<dbReference type="InterPro" id="IPR008969">
    <property type="entry name" value="CarboxyPept-like_regulatory"/>
</dbReference>
<dbReference type="PROSITE" id="PS52016">
    <property type="entry name" value="TONB_DEPENDENT_REC_3"/>
    <property type="match status" value="1"/>
</dbReference>
<protein>
    <submittedName>
        <fullName evidence="15">TonB-dependent receptor</fullName>
    </submittedName>
</protein>
<comment type="subcellular location">
    <subcellularLocation>
        <location evidence="1 10">Cell outer membrane</location>
        <topology evidence="1 10">Multi-pass membrane protein</topology>
    </subcellularLocation>
</comment>
<dbReference type="InterPro" id="IPR000531">
    <property type="entry name" value="Beta-barrel_TonB"/>
</dbReference>
<proteinExistence type="inferred from homology"/>
<accession>A0A1I4EGG9</accession>
<evidence type="ECO:0000256" key="9">
    <source>
        <dbReference type="ARBA" id="ARBA00023237"/>
    </source>
</evidence>
<comment type="similarity">
    <text evidence="2 10 11">Belongs to the TonB-dependent receptor family.</text>
</comment>
<keyword evidence="8 15" id="KW-0675">Receptor</keyword>
<dbReference type="InterPro" id="IPR037066">
    <property type="entry name" value="Plug_dom_sf"/>
</dbReference>
<dbReference type="Pfam" id="PF00593">
    <property type="entry name" value="TonB_dep_Rec_b-barrel"/>
    <property type="match status" value="1"/>
</dbReference>
<feature type="domain" description="TonB-dependent receptor-like beta-barrel" evidence="13">
    <location>
        <begin position="616"/>
        <end position="1048"/>
    </location>
</feature>
<keyword evidence="7 10" id="KW-0472">Membrane</keyword>
<name>A0A1I4EGG9_9PROT</name>
<evidence type="ECO:0000313" key="16">
    <source>
        <dbReference type="Proteomes" id="UP000199533"/>
    </source>
</evidence>
<dbReference type="SUPFAM" id="SSF49464">
    <property type="entry name" value="Carboxypeptidase regulatory domain-like"/>
    <property type="match status" value="1"/>
</dbReference>
<dbReference type="SUPFAM" id="SSF56935">
    <property type="entry name" value="Porins"/>
    <property type="match status" value="1"/>
</dbReference>
<evidence type="ECO:0000256" key="12">
    <source>
        <dbReference type="SAM" id="SignalP"/>
    </source>
</evidence>
<dbReference type="Gene3D" id="2.40.170.20">
    <property type="entry name" value="TonB-dependent receptor, beta-barrel domain"/>
    <property type="match status" value="1"/>
</dbReference>
<evidence type="ECO:0000256" key="6">
    <source>
        <dbReference type="ARBA" id="ARBA00023077"/>
    </source>
</evidence>
<keyword evidence="5 10" id="KW-0812">Transmembrane</keyword>
<dbReference type="InterPro" id="IPR012910">
    <property type="entry name" value="Plug_dom"/>
</dbReference>
<dbReference type="AlphaFoldDB" id="A0A1I4EGG9"/>
<keyword evidence="16" id="KW-1185">Reference proteome</keyword>
<dbReference type="Gene3D" id="2.170.130.10">
    <property type="entry name" value="TonB-dependent receptor, plug domain"/>
    <property type="match status" value="1"/>
</dbReference>
<dbReference type="Proteomes" id="UP000199533">
    <property type="component" value="Unassembled WGS sequence"/>
</dbReference>
<keyword evidence="12" id="KW-0732">Signal</keyword>
<evidence type="ECO:0000256" key="5">
    <source>
        <dbReference type="ARBA" id="ARBA00022692"/>
    </source>
</evidence>
<feature type="domain" description="TonB-dependent receptor plug" evidence="14">
    <location>
        <begin position="279"/>
        <end position="376"/>
    </location>
</feature>
<keyword evidence="9 10" id="KW-0998">Cell outer membrane</keyword>
<dbReference type="EMBL" id="FOSP01000027">
    <property type="protein sequence ID" value="SFL03436.1"/>
    <property type="molecule type" value="Genomic_DNA"/>
</dbReference>
<keyword evidence="6 11" id="KW-0798">TonB box</keyword>
<dbReference type="GO" id="GO:0009279">
    <property type="term" value="C:cell outer membrane"/>
    <property type="evidence" value="ECO:0007669"/>
    <property type="project" value="UniProtKB-SubCell"/>
</dbReference>
<evidence type="ECO:0000256" key="3">
    <source>
        <dbReference type="ARBA" id="ARBA00022448"/>
    </source>
</evidence>
<organism evidence="15 16">
    <name type="scientific">Nitrosomonas aestuarii</name>
    <dbReference type="NCBI Taxonomy" id="52441"/>
    <lineage>
        <taxon>Bacteria</taxon>
        <taxon>Pseudomonadati</taxon>
        <taxon>Pseudomonadota</taxon>
        <taxon>Betaproteobacteria</taxon>
        <taxon>Nitrosomonadales</taxon>
        <taxon>Nitrosomonadaceae</taxon>
        <taxon>Nitrosomonas</taxon>
    </lineage>
</organism>
<evidence type="ECO:0000256" key="8">
    <source>
        <dbReference type="ARBA" id="ARBA00023170"/>
    </source>
</evidence>
<evidence type="ECO:0000256" key="1">
    <source>
        <dbReference type="ARBA" id="ARBA00004571"/>
    </source>
</evidence>
<evidence type="ECO:0000256" key="4">
    <source>
        <dbReference type="ARBA" id="ARBA00022452"/>
    </source>
</evidence>
<evidence type="ECO:0000256" key="7">
    <source>
        <dbReference type="ARBA" id="ARBA00023136"/>
    </source>
</evidence>
<gene>
    <name evidence="15" type="ORF">SAMN05216302_102736</name>
</gene>
<dbReference type="InterPro" id="IPR039426">
    <property type="entry name" value="TonB-dep_rcpt-like"/>
</dbReference>
<dbReference type="STRING" id="52441.SAMN05216302_102736"/>
<reference evidence="16" key="1">
    <citation type="submission" date="2016-10" db="EMBL/GenBank/DDBJ databases">
        <authorList>
            <person name="Varghese N."/>
            <person name="Submissions S."/>
        </authorList>
    </citation>
    <scope>NUCLEOTIDE SEQUENCE [LARGE SCALE GENOMIC DNA]</scope>
    <source>
        <strain evidence="16">Nm69</strain>
    </source>
</reference>
<dbReference type="PANTHER" id="PTHR40980:SF5">
    <property type="entry name" value="TONB-DEPENDENT RECEPTOR"/>
    <property type="match status" value="1"/>
</dbReference>
<keyword evidence="3 10" id="KW-0813">Transport</keyword>
<evidence type="ECO:0000256" key="11">
    <source>
        <dbReference type="RuleBase" id="RU003357"/>
    </source>
</evidence>
<dbReference type="Gene3D" id="2.60.40.1120">
    <property type="entry name" value="Carboxypeptidase-like, regulatory domain"/>
    <property type="match status" value="1"/>
</dbReference>
<dbReference type="Pfam" id="PF13620">
    <property type="entry name" value="CarboxypepD_reg"/>
    <property type="match status" value="1"/>
</dbReference>
<evidence type="ECO:0000259" key="14">
    <source>
        <dbReference type="Pfam" id="PF07715"/>
    </source>
</evidence>
<dbReference type="InterPro" id="IPR036942">
    <property type="entry name" value="Beta-barrel_TonB_sf"/>
</dbReference>
<keyword evidence="4 10" id="KW-1134">Transmembrane beta strand</keyword>
<dbReference type="Pfam" id="PF07715">
    <property type="entry name" value="Plug"/>
    <property type="match status" value="1"/>
</dbReference>
<feature type="chain" id="PRO_5011681823" evidence="12">
    <location>
        <begin position="35"/>
        <end position="1079"/>
    </location>
</feature>
<evidence type="ECO:0000256" key="2">
    <source>
        <dbReference type="ARBA" id="ARBA00009810"/>
    </source>
</evidence>
<dbReference type="PANTHER" id="PTHR40980">
    <property type="entry name" value="PLUG DOMAIN-CONTAINING PROTEIN"/>
    <property type="match status" value="1"/>
</dbReference>
<feature type="signal peptide" evidence="12">
    <location>
        <begin position="1"/>
        <end position="34"/>
    </location>
</feature>
<evidence type="ECO:0000313" key="15">
    <source>
        <dbReference type="EMBL" id="SFL03436.1"/>
    </source>
</evidence>
<dbReference type="RefSeq" id="WP_244531926.1">
    <property type="nucleotide sequence ID" value="NZ_FOSP01000027.1"/>
</dbReference>